<keyword evidence="1" id="KW-0812">Transmembrane</keyword>
<comment type="caution">
    <text evidence="2">The sequence shown here is derived from an EMBL/GenBank/DDBJ whole genome shotgun (WGS) entry which is preliminary data.</text>
</comment>
<evidence type="ECO:0000313" key="3">
    <source>
        <dbReference type="Proteomes" id="UP000051859"/>
    </source>
</evidence>
<feature type="transmembrane region" description="Helical" evidence="1">
    <location>
        <begin position="407"/>
        <end position="429"/>
    </location>
</feature>
<keyword evidence="1" id="KW-0472">Membrane</keyword>
<feature type="transmembrane region" description="Helical" evidence="1">
    <location>
        <begin position="377"/>
        <end position="395"/>
    </location>
</feature>
<dbReference type="Pfam" id="PF19528">
    <property type="entry name" value="DUF6056"/>
    <property type="match status" value="1"/>
</dbReference>
<reference evidence="2 3" key="1">
    <citation type="journal article" date="2015" name="Genome Announc.">
        <title>Expanding the biotechnology potential of lactobacilli through comparative genomics of 213 strains and associated genera.</title>
        <authorList>
            <person name="Sun Z."/>
            <person name="Harris H.M."/>
            <person name="McCann A."/>
            <person name="Guo C."/>
            <person name="Argimon S."/>
            <person name="Zhang W."/>
            <person name="Yang X."/>
            <person name="Jeffery I.B."/>
            <person name="Cooney J.C."/>
            <person name="Kagawa T.F."/>
            <person name="Liu W."/>
            <person name="Song Y."/>
            <person name="Salvetti E."/>
            <person name="Wrobel A."/>
            <person name="Rasinkangas P."/>
            <person name="Parkhill J."/>
            <person name="Rea M.C."/>
            <person name="O'Sullivan O."/>
            <person name="Ritari J."/>
            <person name="Douillard F.P."/>
            <person name="Paul Ross R."/>
            <person name="Yang R."/>
            <person name="Briner A.E."/>
            <person name="Felis G.E."/>
            <person name="de Vos W.M."/>
            <person name="Barrangou R."/>
            <person name="Klaenhammer T.R."/>
            <person name="Caufield P.W."/>
            <person name="Cui Y."/>
            <person name="Zhang H."/>
            <person name="O'Toole P.W."/>
        </authorList>
    </citation>
    <scope>NUCLEOTIDE SEQUENCE [LARGE SCALE GENOMIC DNA]</scope>
    <source>
        <strain evidence="2 3">DSM 18001</strain>
    </source>
</reference>
<feature type="transmembrane region" description="Helical" evidence="1">
    <location>
        <begin position="160"/>
        <end position="189"/>
    </location>
</feature>
<feature type="transmembrane region" description="Helical" evidence="1">
    <location>
        <begin position="201"/>
        <end position="225"/>
    </location>
</feature>
<dbReference type="EMBL" id="JQBX01000011">
    <property type="protein sequence ID" value="KRN93707.1"/>
    <property type="molecule type" value="Genomic_DNA"/>
</dbReference>
<dbReference type="AlphaFoldDB" id="A0A0R2KW03"/>
<feature type="transmembrane region" description="Helical" evidence="1">
    <location>
        <begin position="76"/>
        <end position="95"/>
    </location>
</feature>
<evidence type="ECO:0000256" key="1">
    <source>
        <dbReference type="SAM" id="Phobius"/>
    </source>
</evidence>
<evidence type="ECO:0000313" key="2">
    <source>
        <dbReference type="EMBL" id="KRN93707.1"/>
    </source>
</evidence>
<proteinExistence type="predicted"/>
<dbReference type="PATRIC" id="fig|331679.3.peg.289"/>
<feature type="transmembrane region" description="Helical" evidence="1">
    <location>
        <begin position="321"/>
        <end position="342"/>
    </location>
</feature>
<dbReference type="STRING" id="331679.IV81_GL000284"/>
<keyword evidence="1" id="KW-1133">Transmembrane helix</keyword>
<feature type="transmembrane region" description="Helical" evidence="1">
    <location>
        <begin position="258"/>
        <end position="278"/>
    </location>
</feature>
<accession>A0A0R2KW03</accession>
<dbReference type="RefSeq" id="WP_057803251.1">
    <property type="nucleotide sequence ID" value="NZ_JQBX01000011.1"/>
</dbReference>
<dbReference type="InterPro" id="IPR045691">
    <property type="entry name" value="DUF6056"/>
</dbReference>
<keyword evidence="3" id="KW-1185">Reference proteome</keyword>
<gene>
    <name evidence="2" type="ORF">IV81_GL000284</name>
</gene>
<feature type="transmembrane region" description="Helical" evidence="1">
    <location>
        <begin position="351"/>
        <end position="371"/>
    </location>
</feature>
<dbReference type="Proteomes" id="UP000051859">
    <property type="component" value="Unassembled WGS sequence"/>
</dbReference>
<sequence>MDLEKRDDYYKSAWTLIIILIFFLCLGTVVPLTGDDWTWGSQIGIRRLTTGFVGYNGRLFSNTLEILITRLSYMRIPIYALVNTLLVYLSVKITIPNKKATSWHFLFATGLYLTISTQVFSQSFGWFAGFINYIFGMLLIFIYIYWLVKDFKENAKSNPVYYFGLFMLGLLSALVIEHVTFYLWCLALGSIFYLNKNRKKLLLNCSYILGLVIGSAVMFLNPVYIRIFTGQDSFRHTADNGLIHQAINMYTNQMAKYVFQQNGLLLLVLSISLIVLMYRNDFGNTILKWLTSFTLLSYSLFAAFIRNLFPSSNFNTTTINQLLAIFSIIYVLALIISVVFFIQNDGLNKRLGFYIVSAVLLSAPFVAITPYGPRCAFNTIAFIIIATLDTVNVIFASNPSREAIHIVNFYGIFSMIFILSIMGLNGYVYHSRAQVIRQQLAKKESTIYVRKLPFEQFVWDSSPSPSRFQYSMYKKRMHISNKQKLVFVSFDKWNKDKFIK</sequence>
<feature type="transmembrane region" description="Helical" evidence="1">
    <location>
        <begin position="101"/>
        <end position="120"/>
    </location>
</feature>
<organism evidence="2 3">
    <name type="scientific">Pediococcus stilesii</name>
    <dbReference type="NCBI Taxonomy" id="331679"/>
    <lineage>
        <taxon>Bacteria</taxon>
        <taxon>Bacillati</taxon>
        <taxon>Bacillota</taxon>
        <taxon>Bacilli</taxon>
        <taxon>Lactobacillales</taxon>
        <taxon>Lactobacillaceae</taxon>
        <taxon>Pediococcus</taxon>
    </lineage>
</organism>
<protein>
    <submittedName>
        <fullName evidence="2">Uncharacterized protein</fullName>
    </submittedName>
</protein>
<feature type="transmembrane region" description="Helical" evidence="1">
    <location>
        <begin position="127"/>
        <end position="148"/>
    </location>
</feature>
<feature type="transmembrane region" description="Helical" evidence="1">
    <location>
        <begin position="290"/>
        <end position="309"/>
    </location>
</feature>
<feature type="transmembrane region" description="Helical" evidence="1">
    <location>
        <begin position="12"/>
        <end position="32"/>
    </location>
</feature>
<name>A0A0R2KW03_9LACO</name>